<protein>
    <recommendedName>
        <fullName evidence="1">Stress-response A/B barrel domain-containing protein</fullName>
    </recommendedName>
</protein>
<evidence type="ECO:0000313" key="2">
    <source>
        <dbReference type="EMBL" id="AGI70483.1"/>
    </source>
</evidence>
<sequence>MILHAVYLSLIETTDLTALAEVMQDLENLVDKIEGFTAFQHGRNVDLEGKSPESPYGYHATFTDRAALARYAHDPRHQALGARLVALCGGPEAIKVYDIETND</sequence>
<keyword evidence="3" id="KW-1185">Reference proteome</keyword>
<dbReference type="SMART" id="SM00886">
    <property type="entry name" value="Dabb"/>
    <property type="match status" value="1"/>
</dbReference>
<evidence type="ECO:0000259" key="1">
    <source>
        <dbReference type="PROSITE" id="PS51502"/>
    </source>
</evidence>
<dbReference type="RefSeq" id="WP_015493724.1">
    <property type="nucleotide sequence ID" value="NC_020908.1"/>
</dbReference>
<dbReference type="Proteomes" id="UP000004688">
    <property type="component" value="Chromosome"/>
</dbReference>
<reference evidence="2 3" key="1">
    <citation type="journal article" date="2013" name="PLoS ONE">
        <title>Poles Apart: Arctic and Antarctic Octadecabacter strains Share High Genome Plasticity and a New Type of Xanthorhodopsin.</title>
        <authorList>
            <person name="Vollmers J."/>
            <person name="Voget S."/>
            <person name="Dietrich S."/>
            <person name="Gollnow K."/>
            <person name="Smits M."/>
            <person name="Meyer K."/>
            <person name="Brinkhoff T."/>
            <person name="Simon M."/>
            <person name="Daniel R."/>
        </authorList>
    </citation>
    <scope>NUCLEOTIDE SEQUENCE [LARGE SCALE GENOMIC DNA]</scope>
    <source>
        <strain evidence="2 3">238</strain>
    </source>
</reference>
<dbReference type="Pfam" id="PF07876">
    <property type="entry name" value="Dabb"/>
    <property type="match status" value="1"/>
</dbReference>
<dbReference type="InterPro" id="IPR013097">
    <property type="entry name" value="Dabb"/>
</dbReference>
<dbReference type="KEGG" id="oar:OA238_c02140"/>
<dbReference type="PROSITE" id="PS51502">
    <property type="entry name" value="S_R_A_B_BARREL"/>
    <property type="match status" value="1"/>
</dbReference>
<dbReference type="STRING" id="391616.OA238_c02140"/>
<dbReference type="Gene3D" id="3.30.70.100">
    <property type="match status" value="1"/>
</dbReference>
<name>M9RFI0_9RHOB</name>
<gene>
    <name evidence="2" type="ORF">OA238_c02140</name>
</gene>
<organism evidence="2 3">
    <name type="scientific">Octadecabacter arcticus 238</name>
    <dbReference type="NCBI Taxonomy" id="391616"/>
    <lineage>
        <taxon>Bacteria</taxon>
        <taxon>Pseudomonadati</taxon>
        <taxon>Pseudomonadota</taxon>
        <taxon>Alphaproteobacteria</taxon>
        <taxon>Rhodobacterales</taxon>
        <taxon>Roseobacteraceae</taxon>
        <taxon>Octadecabacter</taxon>
    </lineage>
</organism>
<dbReference type="OrthoDB" id="9816070at2"/>
<dbReference type="AlphaFoldDB" id="M9RFI0"/>
<dbReference type="HOGENOM" id="CLU_080664_4_2_5"/>
<feature type="domain" description="Stress-response A/B barrel" evidence="1">
    <location>
        <begin position="2"/>
        <end position="99"/>
    </location>
</feature>
<dbReference type="EMBL" id="CP003742">
    <property type="protein sequence ID" value="AGI70483.1"/>
    <property type="molecule type" value="Genomic_DNA"/>
</dbReference>
<evidence type="ECO:0000313" key="3">
    <source>
        <dbReference type="Proteomes" id="UP000004688"/>
    </source>
</evidence>
<dbReference type="eggNOG" id="ENOG5032Z8H">
    <property type="taxonomic scope" value="Bacteria"/>
</dbReference>
<proteinExistence type="predicted"/>
<dbReference type="SUPFAM" id="SSF54909">
    <property type="entry name" value="Dimeric alpha+beta barrel"/>
    <property type="match status" value="1"/>
</dbReference>
<dbReference type="InterPro" id="IPR011008">
    <property type="entry name" value="Dimeric_a/b-barrel"/>
</dbReference>
<accession>M9RFI0</accession>